<reference evidence="2 3" key="1">
    <citation type="submission" date="2024-02" db="EMBL/GenBank/DDBJ databases">
        <authorList>
            <person name="Chen Y."/>
            <person name="Shah S."/>
            <person name="Dougan E. K."/>
            <person name="Thang M."/>
            <person name="Chan C."/>
        </authorList>
    </citation>
    <scope>NUCLEOTIDE SEQUENCE [LARGE SCALE GENOMIC DNA]</scope>
</reference>
<sequence length="121" mass="12892">MAACARSFESMRRKHLGTLQMPFMDQQADIFQEAARTTPSSGSMVCSLFEGSAGKPSTLSEWDVPKPSRSVTPPPKPSDKVYGLPSQTASMEGGVRRTRGASGPNPVYGPSKVGGLLCWDA</sequence>
<feature type="region of interest" description="Disordered" evidence="1">
    <location>
        <begin position="48"/>
        <end position="107"/>
    </location>
</feature>
<proteinExistence type="predicted"/>
<dbReference type="Proteomes" id="UP001642484">
    <property type="component" value="Unassembled WGS sequence"/>
</dbReference>
<comment type="caution">
    <text evidence="2">The sequence shown here is derived from an EMBL/GenBank/DDBJ whole genome shotgun (WGS) entry which is preliminary data.</text>
</comment>
<organism evidence="2 3">
    <name type="scientific">Durusdinium trenchii</name>
    <dbReference type="NCBI Taxonomy" id="1381693"/>
    <lineage>
        <taxon>Eukaryota</taxon>
        <taxon>Sar</taxon>
        <taxon>Alveolata</taxon>
        <taxon>Dinophyceae</taxon>
        <taxon>Suessiales</taxon>
        <taxon>Symbiodiniaceae</taxon>
        <taxon>Durusdinium</taxon>
    </lineage>
</organism>
<keyword evidence="3" id="KW-1185">Reference proteome</keyword>
<evidence type="ECO:0000313" key="2">
    <source>
        <dbReference type="EMBL" id="CAK9080931.1"/>
    </source>
</evidence>
<gene>
    <name evidence="2" type="ORF">CCMP2556_LOCUS39657</name>
</gene>
<evidence type="ECO:0000256" key="1">
    <source>
        <dbReference type="SAM" id="MobiDB-lite"/>
    </source>
</evidence>
<protein>
    <submittedName>
        <fullName evidence="2">Uncharacterized protein</fullName>
    </submittedName>
</protein>
<dbReference type="EMBL" id="CAXAMN010023795">
    <property type="protein sequence ID" value="CAK9080931.1"/>
    <property type="molecule type" value="Genomic_DNA"/>
</dbReference>
<name>A0ABP0PZP0_9DINO</name>
<accession>A0ABP0PZP0</accession>
<evidence type="ECO:0000313" key="3">
    <source>
        <dbReference type="Proteomes" id="UP001642484"/>
    </source>
</evidence>